<evidence type="ECO:0000256" key="1">
    <source>
        <dbReference type="ARBA" id="ARBA00005830"/>
    </source>
</evidence>
<protein>
    <recommendedName>
        <fullName evidence="2">phytanoyl-CoA dioxygenase</fullName>
        <ecNumber evidence="2">1.14.11.18</ecNumber>
    </recommendedName>
    <alternativeName>
        <fullName evidence="3">Phytanic acid oxidase</fullName>
    </alternativeName>
    <alternativeName>
        <fullName evidence="4">Phytanoyl-CoA alpha-hydroxylase</fullName>
    </alternativeName>
</protein>
<dbReference type="EMBL" id="AP028909">
    <property type="protein sequence ID" value="BES89738.1"/>
    <property type="molecule type" value="Genomic_DNA"/>
</dbReference>
<dbReference type="Gene3D" id="2.60.120.620">
    <property type="entry name" value="q2cbj1_9rhob like domain"/>
    <property type="match status" value="1"/>
</dbReference>
<dbReference type="Proteomes" id="UP001307889">
    <property type="component" value="Chromosome 1"/>
</dbReference>
<keyword evidence="5" id="KW-0560">Oxidoreductase</keyword>
<gene>
    <name evidence="5" type="ORF">NTJ_02545</name>
</gene>
<dbReference type="InterPro" id="IPR047128">
    <property type="entry name" value="PhyH"/>
</dbReference>
<comment type="similarity">
    <text evidence="1">Belongs to the PhyH family.</text>
</comment>
<evidence type="ECO:0000256" key="4">
    <source>
        <dbReference type="ARBA" id="ARBA00034924"/>
    </source>
</evidence>
<organism evidence="5 6">
    <name type="scientific">Nesidiocoris tenuis</name>
    <dbReference type="NCBI Taxonomy" id="355587"/>
    <lineage>
        <taxon>Eukaryota</taxon>
        <taxon>Metazoa</taxon>
        <taxon>Ecdysozoa</taxon>
        <taxon>Arthropoda</taxon>
        <taxon>Hexapoda</taxon>
        <taxon>Insecta</taxon>
        <taxon>Pterygota</taxon>
        <taxon>Neoptera</taxon>
        <taxon>Paraneoptera</taxon>
        <taxon>Hemiptera</taxon>
        <taxon>Heteroptera</taxon>
        <taxon>Panheteroptera</taxon>
        <taxon>Cimicomorpha</taxon>
        <taxon>Miridae</taxon>
        <taxon>Dicyphina</taxon>
        <taxon>Nesidiocoris</taxon>
    </lineage>
</organism>
<dbReference type="SUPFAM" id="SSF51197">
    <property type="entry name" value="Clavaminate synthase-like"/>
    <property type="match status" value="1"/>
</dbReference>
<dbReference type="PANTHER" id="PTHR21308:SF1">
    <property type="entry name" value="PHYTANOYL-COA DIOXYGENASE, PEROXISOMAL"/>
    <property type="match status" value="1"/>
</dbReference>
<dbReference type="PANTHER" id="PTHR21308">
    <property type="entry name" value="PHYTANOYL-COA ALPHA-HYDROXYLASE"/>
    <property type="match status" value="1"/>
</dbReference>
<keyword evidence="5" id="KW-0223">Dioxygenase</keyword>
<evidence type="ECO:0000256" key="3">
    <source>
        <dbReference type="ARBA" id="ARBA00034921"/>
    </source>
</evidence>
<sequence>MLGAERLTVIRGHLKRPSASALEITPTNAVYGGQEDKYFRYTLPSPFLNDDQRQFYEENGFIVIPKLIEDELLDQFSERFINLCDGRVPRGGITLMKDVSLMKKGATGERLYNKAQDIVYDEVFEKYFFHPKLLDYVSAFTGPNIKAVHTMLINKPPDAGSLTSRHPLHQDLYYFPFRPEDRIVAAWTAMERINVDNGCLVVLPGTHKGRLHQHDYPKWEGGVNKAYHGVLGHDDYKTVALTMEKGDTVFFHPLLIHGSGANMTNGFRKAISSHYAASECYYIDVKGTLQENISKEIEEMAKKKGIPLTMKEVWQLRSRLVRGEEGTL</sequence>
<keyword evidence="6" id="KW-1185">Reference proteome</keyword>
<accession>A0ABN7ACK1</accession>
<evidence type="ECO:0000313" key="5">
    <source>
        <dbReference type="EMBL" id="BES89738.1"/>
    </source>
</evidence>
<proteinExistence type="inferred from homology"/>
<evidence type="ECO:0000256" key="2">
    <source>
        <dbReference type="ARBA" id="ARBA00034809"/>
    </source>
</evidence>
<name>A0ABN7ACK1_9HEMI</name>
<dbReference type="GO" id="GO:0051213">
    <property type="term" value="F:dioxygenase activity"/>
    <property type="evidence" value="ECO:0007669"/>
    <property type="project" value="UniProtKB-KW"/>
</dbReference>
<reference evidence="5 6" key="1">
    <citation type="submission" date="2023-09" db="EMBL/GenBank/DDBJ databases">
        <title>Nesidiocoris tenuis whole genome shotgun sequence.</title>
        <authorList>
            <person name="Shibata T."/>
            <person name="Shimoda M."/>
            <person name="Kobayashi T."/>
            <person name="Uehara T."/>
        </authorList>
    </citation>
    <scope>NUCLEOTIDE SEQUENCE [LARGE SCALE GENOMIC DNA]</scope>
    <source>
        <strain evidence="5 6">Japan</strain>
    </source>
</reference>
<dbReference type="Pfam" id="PF05721">
    <property type="entry name" value="PhyH"/>
    <property type="match status" value="1"/>
</dbReference>
<dbReference type="EC" id="1.14.11.18" evidence="2"/>
<evidence type="ECO:0000313" key="6">
    <source>
        <dbReference type="Proteomes" id="UP001307889"/>
    </source>
</evidence>
<dbReference type="InterPro" id="IPR008775">
    <property type="entry name" value="Phytyl_CoA_dOase-like"/>
</dbReference>